<dbReference type="GO" id="GO:0005245">
    <property type="term" value="F:voltage-gated calcium channel activity"/>
    <property type="evidence" value="ECO:0007669"/>
    <property type="project" value="TreeGrafter"/>
</dbReference>
<dbReference type="InterPro" id="IPR002035">
    <property type="entry name" value="VWF_A"/>
</dbReference>
<dbReference type="SUPFAM" id="SSF53300">
    <property type="entry name" value="vWA-like"/>
    <property type="match status" value="1"/>
</dbReference>
<evidence type="ECO:0000256" key="2">
    <source>
        <dbReference type="ARBA" id="ARBA00022448"/>
    </source>
</evidence>
<dbReference type="FunFam" id="3.40.50.410:FF:000007">
    <property type="entry name" value="Calcium voltage-gated channel auxiliary subunit alpha2delta 3"/>
    <property type="match status" value="1"/>
</dbReference>
<feature type="domain" description="VWFA" evidence="18">
    <location>
        <begin position="268"/>
        <end position="450"/>
    </location>
</feature>
<feature type="region of interest" description="Disordered" evidence="16">
    <location>
        <begin position="124"/>
        <end position="163"/>
    </location>
</feature>
<evidence type="ECO:0000256" key="6">
    <source>
        <dbReference type="ARBA" id="ARBA00022723"/>
    </source>
</evidence>
<evidence type="ECO:0000256" key="3">
    <source>
        <dbReference type="ARBA" id="ARBA00022568"/>
    </source>
</evidence>
<evidence type="ECO:0000256" key="1">
    <source>
        <dbReference type="ARBA" id="ARBA00004479"/>
    </source>
</evidence>
<comment type="caution">
    <text evidence="20">The sequence shown here is derived from an EMBL/GenBank/DDBJ whole genome shotgun (WGS) entry which is preliminary data.</text>
</comment>
<dbReference type="EMBL" id="JAZDUA010000025">
    <property type="protein sequence ID" value="KAK7872368.1"/>
    <property type="molecule type" value="Genomic_DNA"/>
</dbReference>
<dbReference type="InterPro" id="IPR051173">
    <property type="entry name" value="Ca_channel_alpha-2/delta"/>
</dbReference>
<dbReference type="Proteomes" id="UP001378592">
    <property type="component" value="Unassembled WGS sequence"/>
</dbReference>
<dbReference type="EMBL" id="JAZDUA010000382">
    <property type="protein sequence ID" value="KAK7793434.1"/>
    <property type="molecule type" value="Genomic_DNA"/>
</dbReference>
<evidence type="ECO:0000313" key="19">
    <source>
        <dbReference type="EMBL" id="KAK7793434.1"/>
    </source>
</evidence>
<keyword evidence="14" id="KW-0325">Glycoprotein</keyword>
<keyword evidence="8" id="KW-0106">Calcium</keyword>
<dbReference type="PROSITE" id="PS50234">
    <property type="entry name" value="VWFA"/>
    <property type="match status" value="1"/>
</dbReference>
<dbReference type="GO" id="GO:0005891">
    <property type="term" value="C:voltage-gated calcium channel complex"/>
    <property type="evidence" value="ECO:0007669"/>
    <property type="project" value="TreeGrafter"/>
</dbReference>
<feature type="compositionally biased region" description="Acidic residues" evidence="16">
    <location>
        <begin position="141"/>
        <end position="158"/>
    </location>
</feature>
<evidence type="ECO:0000256" key="12">
    <source>
        <dbReference type="ARBA" id="ARBA00023136"/>
    </source>
</evidence>
<evidence type="ECO:0000256" key="17">
    <source>
        <dbReference type="SAM" id="SignalP"/>
    </source>
</evidence>
<dbReference type="SMART" id="SM00327">
    <property type="entry name" value="VWA"/>
    <property type="match status" value="1"/>
</dbReference>
<sequence length="1243" mass="142979">METLCVKIALICISVASVRSYPPKSNIDPAIVSAWTSKLGTNLIGMATYVSRKESIQEAYAGKVVVSRSGEQLLQEIAMNIQNMTEAKISAVKRIMDTAEETAMAHQEDVVEEDYQYYNAKKLAEETFEPTPDPTVKEKEGSDEDEEEEEDLGEEPEEDPPRKIVMKENQHFFNRKVNTSFSVVHVPTNVFEGAPDILRAIKWSEHLNSIFVANYNSDPSLSWQYFGSSLGFMRQYPAAQWEQVADVVDLYDCRTRPWYIEAATSPKDVVILVDNSGSMTGMRREIARHVVNDILDTLGPNDFVNVFNFSDNSTNVVPCFGNGLVQATLENVRELKLGMENLYTDKIANFSEALTKAFLLLQDYRTRHEGAACNQAIMLVTDGVPYNYKEIFRTYNWQDLPRMPVRVFTYLIGREVADVREVKWMACANQGFFVHLSTLSEVKEKVLEYIPVMARPLVLQKNEHPVIWTSVYADVADPKMTDWLWDSKESEEQKEIFLHSRKMNVRHASPEEQIQKYLQRRMANIDEDITLSNYQLMTSVSVPVYDRRENATRIANILGVAGTDVPVKDIQELMMPHKLGVNSYAFLVTNNGHIVIHPDFRPVFQGILKPSYNSVDMSEIELLDDDLEAREESEEMDSFRDAVITQTRGNRTLRVKYHYDKMKRASTATRKYFFCGIENTPFTLVISLPLPYGQYGIDAKEETSRHRTEEKNLLEHFSDKNWKIHPDWTYCRYLFPLETFDTPEAEFIHFLKKALGPGWHWLSKRTGTPPEHIEQSPTQGKKDKLDKTTYFCDRDLFLSLVFDGKATASFPKNTTADSHKDGTGDVKEFQERYGVTVSFVATRSGLTRWKDYLGVDKKAGEKHFSEIHNRAIDEIWYKRAVDYHFIQPHSYVYSVPYEAGDKNGTLVTASYAIFHTKPDDDWKAPAAVIGFQFRHSALHRMLFNITSTCPDCPDKHNNKTCASNELECYVVDNNGYVVVAESLRDTGKFFGEIRASVMEEMVNRNMFKRIRIFDYQAVCFRPKLTGNCASYFVTPLAHLKWMIEWTIGYIFWVFANANLNILWFDSRVYASDEDIIYSEEGEDDNGSSEMGMNENNKGNEKQYERWTINRTRPQPCDKEVVLYQMNPRAIQENKEPFDSVKCKRFFEVQVIDQSNLILVVVDKVCTPDESEKLSVAPVEVFYNTSSLACFKVENMQRRQRPRSCISHHRDEDKIELCGGCGTVHLNLILLLSSWFTIYIADFC</sequence>
<reference evidence="20 21" key="1">
    <citation type="submission" date="2024-03" db="EMBL/GenBank/DDBJ databases">
        <title>The genome assembly and annotation of the cricket Gryllus longicercus Weissman &amp; Gray.</title>
        <authorList>
            <person name="Szrajer S."/>
            <person name="Gray D."/>
            <person name="Ylla G."/>
        </authorList>
    </citation>
    <scope>NUCLEOTIDE SEQUENCE [LARGE SCALE GENOMIC DNA]</scope>
    <source>
        <strain evidence="20">DAG 2021-001</strain>
        <tissue evidence="20">Whole body minus gut</tissue>
    </source>
</reference>
<dbReference type="FunFam" id="3.30.450.20:FF:000057">
    <property type="entry name" value="Voltage-dependent calcium channel subunit alpha-2/delta-4"/>
    <property type="match status" value="1"/>
</dbReference>
<dbReference type="InterPro" id="IPR036465">
    <property type="entry name" value="vWFA_dom_sf"/>
</dbReference>
<dbReference type="Gene3D" id="3.40.50.410">
    <property type="entry name" value="von Willebrand factor, type A domain"/>
    <property type="match status" value="1"/>
</dbReference>
<evidence type="ECO:0000259" key="18">
    <source>
        <dbReference type="PROSITE" id="PS50234"/>
    </source>
</evidence>
<keyword evidence="12" id="KW-0472">Membrane</keyword>
<evidence type="ECO:0000256" key="9">
    <source>
        <dbReference type="ARBA" id="ARBA00022882"/>
    </source>
</evidence>
<dbReference type="InterPro" id="IPR013608">
    <property type="entry name" value="VWA_N"/>
</dbReference>
<feature type="signal peptide" evidence="17">
    <location>
        <begin position="1"/>
        <end position="20"/>
    </location>
</feature>
<evidence type="ECO:0000256" key="8">
    <source>
        <dbReference type="ARBA" id="ARBA00022837"/>
    </source>
</evidence>
<dbReference type="PANTHER" id="PTHR10166:SF63">
    <property type="entry name" value="STRAIGHTJACKET, ISOFORM C"/>
    <property type="match status" value="1"/>
</dbReference>
<gene>
    <name evidence="20" type="ORF">R5R35_006993</name>
    <name evidence="19" type="ORF">R5R35_010055</name>
</gene>
<evidence type="ECO:0000313" key="20">
    <source>
        <dbReference type="EMBL" id="KAK7872368.1"/>
    </source>
</evidence>
<feature type="region of interest" description="Disordered" evidence="16">
    <location>
        <begin position="1080"/>
        <end position="1099"/>
    </location>
</feature>
<keyword evidence="3" id="KW-0109">Calcium transport</keyword>
<proteinExistence type="predicted"/>
<dbReference type="GO" id="GO:0046872">
    <property type="term" value="F:metal ion binding"/>
    <property type="evidence" value="ECO:0007669"/>
    <property type="project" value="UniProtKB-KW"/>
</dbReference>
<evidence type="ECO:0000256" key="7">
    <source>
        <dbReference type="ARBA" id="ARBA00022729"/>
    </source>
</evidence>
<evidence type="ECO:0000256" key="4">
    <source>
        <dbReference type="ARBA" id="ARBA00022673"/>
    </source>
</evidence>
<evidence type="ECO:0000256" key="16">
    <source>
        <dbReference type="SAM" id="MobiDB-lite"/>
    </source>
</evidence>
<dbReference type="Pfam" id="PF13519">
    <property type="entry name" value="VWA_2"/>
    <property type="match status" value="1"/>
</dbReference>
<dbReference type="Pfam" id="PF08399">
    <property type="entry name" value="VWA_N"/>
    <property type="match status" value="1"/>
</dbReference>
<dbReference type="CDD" id="cd18774">
    <property type="entry name" value="PDC2_HK_sensor"/>
    <property type="match status" value="1"/>
</dbReference>
<dbReference type="CDD" id="cd01463">
    <property type="entry name" value="vWA_VGCC_like"/>
    <property type="match status" value="1"/>
</dbReference>
<keyword evidence="21" id="KW-1185">Reference proteome</keyword>
<protein>
    <recommendedName>
        <fullName evidence="18">VWFA domain-containing protein</fullName>
    </recommendedName>
</protein>
<dbReference type="Gene3D" id="3.30.450.20">
    <property type="entry name" value="PAS domain"/>
    <property type="match status" value="1"/>
</dbReference>
<keyword evidence="6" id="KW-0479">Metal-binding</keyword>
<keyword evidence="4" id="KW-0107">Calcium channel</keyword>
<keyword evidence="13" id="KW-1015">Disulfide bond</keyword>
<organism evidence="20 21">
    <name type="scientific">Gryllus longicercus</name>
    <dbReference type="NCBI Taxonomy" id="2509291"/>
    <lineage>
        <taxon>Eukaryota</taxon>
        <taxon>Metazoa</taxon>
        <taxon>Ecdysozoa</taxon>
        <taxon>Arthropoda</taxon>
        <taxon>Hexapoda</taxon>
        <taxon>Insecta</taxon>
        <taxon>Pterygota</taxon>
        <taxon>Neoptera</taxon>
        <taxon>Polyneoptera</taxon>
        <taxon>Orthoptera</taxon>
        <taxon>Ensifera</taxon>
        <taxon>Gryllidea</taxon>
        <taxon>Grylloidea</taxon>
        <taxon>Gryllidae</taxon>
        <taxon>Gryllinae</taxon>
        <taxon>Gryllus</taxon>
    </lineage>
</organism>
<name>A0AAN9Z8K2_9ORTH</name>
<evidence type="ECO:0000256" key="13">
    <source>
        <dbReference type="ARBA" id="ARBA00023157"/>
    </source>
</evidence>
<evidence type="ECO:0000313" key="21">
    <source>
        <dbReference type="Proteomes" id="UP001378592"/>
    </source>
</evidence>
<keyword evidence="10" id="KW-1133">Transmembrane helix</keyword>
<dbReference type="AlphaFoldDB" id="A0AAN9Z8K2"/>
<dbReference type="Pfam" id="PF08473">
    <property type="entry name" value="VGCC_alpha2"/>
    <property type="match status" value="1"/>
</dbReference>
<keyword evidence="15" id="KW-0407">Ion channel</keyword>
<feature type="compositionally biased region" description="Low complexity" evidence="16">
    <location>
        <begin position="1087"/>
        <end position="1096"/>
    </location>
</feature>
<evidence type="ECO:0000256" key="5">
    <source>
        <dbReference type="ARBA" id="ARBA00022692"/>
    </source>
</evidence>
<keyword evidence="11" id="KW-0406">Ion transport</keyword>
<keyword evidence="5" id="KW-0812">Transmembrane</keyword>
<evidence type="ECO:0000256" key="15">
    <source>
        <dbReference type="ARBA" id="ARBA00023303"/>
    </source>
</evidence>
<evidence type="ECO:0000256" key="10">
    <source>
        <dbReference type="ARBA" id="ARBA00022989"/>
    </source>
</evidence>
<comment type="subcellular location">
    <subcellularLocation>
        <location evidence="1">Membrane</location>
        <topology evidence="1">Single-pass type I membrane protein</topology>
    </subcellularLocation>
</comment>
<feature type="chain" id="PRO_5044711392" description="VWFA domain-containing protein" evidence="17">
    <location>
        <begin position="21"/>
        <end position="1243"/>
    </location>
</feature>
<evidence type="ECO:0000256" key="14">
    <source>
        <dbReference type="ARBA" id="ARBA00023180"/>
    </source>
</evidence>
<keyword evidence="7 17" id="KW-0732">Signal</keyword>
<accession>A0AAN9Z8K2</accession>
<keyword evidence="2" id="KW-0813">Transport</keyword>
<keyword evidence="9" id="KW-0851">Voltage-gated channel</keyword>
<dbReference type="PANTHER" id="PTHR10166">
    <property type="entry name" value="VOLTAGE-DEPENDENT CALCIUM CHANNEL SUBUNIT ALPHA-2/DELTA-RELATED"/>
    <property type="match status" value="1"/>
</dbReference>
<evidence type="ECO:0000256" key="11">
    <source>
        <dbReference type="ARBA" id="ARBA00023065"/>
    </source>
</evidence>
<dbReference type="InterPro" id="IPR013680">
    <property type="entry name" value="VDCC_a2/dsu"/>
</dbReference>